<gene>
    <name evidence="11" type="ORF">A2W41_04625</name>
</gene>
<keyword evidence="5" id="KW-0378">Hydrolase</keyword>
<evidence type="ECO:0000259" key="9">
    <source>
        <dbReference type="Pfam" id="PF00905"/>
    </source>
</evidence>
<dbReference type="GO" id="GO:0009252">
    <property type="term" value="P:peptidoglycan biosynthetic process"/>
    <property type="evidence" value="ECO:0007669"/>
    <property type="project" value="TreeGrafter"/>
</dbReference>
<dbReference type="InterPro" id="IPR036950">
    <property type="entry name" value="PBP_transglycosylase"/>
</dbReference>
<dbReference type="SUPFAM" id="SSF53955">
    <property type="entry name" value="Lysozyme-like"/>
    <property type="match status" value="1"/>
</dbReference>
<evidence type="ECO:0000256" key="7">
    <source>
        <dbReference type="ARBA" id="ARBA00044770"/>
    </source>
</evidence>
<name>A0A1G2G0X3_9BACT</name>
<dbReference type="AlphaFoldDB" id="A0A1G2G0X3"/>
<keyword evidence="3" id="KW-0328">Glycosyltransferase</keyword>
<evidence type="ECO:0000256" key="8">
    <source>
        <dbReference type="ARBA" id="ARBA00049902"/>
    </source>
</evidence>
<comment type="catalytic activity">
    <reaction evidence="8">
        <text>[GlcNAc-(1-&gt;4)-Mur2Ac(oyl-L-Ala-gamma-D-Glu-L-Lys-D-Ala-D-Ala)](n)-di-trans,octa-cis-undecaprenyl diphosphate + beta-D-GlcNAc-(1-&gt;4)-Mur2Ac(oyl-L-Ala-gamma-D-Glu-L-Lys-D-Ala-D-Ala)-di-trans,octa-cis-undecaprenyl diphosphate = [GlcNAc-(1-&gt;4)-Mur2Ac(oyl-L-Ala-gamma-D-Glu-L-Lys-D-Ala-D-Ala)](n+1)-di-trans,octa-cis-undecaprenyl diphosphate + di-trans,octa-cis-undecaprenyl diphosphate + H(+)</text>
        <dbReference type="Rhea" id="RHEA:23708"/>
        <dbReference type="Rhea" id="RHEA-COMP:9602"/>
        <dbReference type="Rhea" id="RHEA-COMP:9603"/>
        <dbReference type="ChEBI" id="CHEBI:15378"/>
        <dbReference type="ChEBI" id="CHEBI:58405"/>
        <dbReference type="ChEBI" id="CHEBI:60033"/>
        <dbReference type="ChEBI" id="CHEBI:78435"/>
        <dbReference type="EC" id="2.4.99.28"/>
    </reaction>
</comment>
<dbReference type="Gene3D" id="3.40.710.10">
    <property type="entry name" value="DD-peptidase/beta-lactamase superfamily"/>
    <property type="match status" value="1"/>
</dbReference>
<accession>A0A1G2G0X3</accession>
<feature type="domain" description="Penicillin-binding protein transpeptidase" evidence="9">
    <location>
        <begin position="298"/>
        <end position="547"/>
    </location>
</feature>
<evidence type="ECO:0000313" key="12">
    <source>
        <dbReference type="Proteomes" id="UP000176700"/>
    </source>
</evidence>
<comment type="caution">
    <text evidence="11">The sequence shown here is derived from an EMBL/GenBank/DDBJ whole genome shotgun (WGS) entry which is preliminary data.</text>
</comment>
<dbReference type="GO" id="GO:0008955">
    <property type="term" value="F:peptidoglycan glycosyltransferase activity"/>
    <property type="evidence" value="ECO:0007669"/>
    <property type="project" value="UniProtKB-EC"/>
</dbReference>
<dbReference type="InterPro" id="IPR001460">
    <property type="entry name" value="PCN-bd_Tpept"/>
</dbReference>
<evidence type="ECO:0000256" key="5">
    <source>
        <dbReference type="ARBA" id="ARBA00022801"/>
    </source>
</evidence>
<dbReference type="GO" id="GO:0008658">
    <property type="term" value="F:penicillin binding"/>
    <property type="evidence" value="ECO:0007669"/>
    <property type="project" value="InterPro"/>
</dbReference>
<dbReference type="SUPFAM" id="SSF56601">
    <property type="entry name" value="beta-lactamase/transpeptidase-like"/>
    <property type="match status" value="1"/>
</dbReference>
<dbReference type="GO" id="GO:0004180">
    <property type="term" value="F:carboxypeptidase activity"/>
    <property type="evidence" value="ECO:0007669"/>
    <property type="project" value="UniProtKB-KW"/>
</dbReference>
<keyword evidence="1" id="KW-0121">Carboxypeptidase</keyword>
<evidence type="ECO:0000259" key="10">
    <source>
        <dbReference type="Pfam" id="PF00912"/>
    </source>
</evidence>
<evidence type="ECO:0000256" key="4">
    <source>
        <dbReference type="ARBA" id="ARBA00022679"/>
    </source>
</evidence>
<organism evidence="11 12">
    <name type="scientific">Candidatus Ryanbacteria bacterium RIFCSPHIGHO2_01_45_13</name>
    <dbReference type="NCBI Taxonomy" id="1802112"/>
    <lineage>
        <taxon>Bacteria</taxon>
        <taxon>Candidatus Ryaniibacteriota</taxon>
    </lineage>
</organism>
<keyword evidence="6" id="KW-0511">Multifunctional enzyme</keyword>
<evidence type="ECO:0000256" key="3">
    <source>
        <dbReference type="ARBA" id="ARBA00022676"/>
    </source>
</evidence>
<proteinExistence type="predicted"/>
<sequence length="691" mass="78578">MRYLKTHWKVIIVAFFSVWAVSRTMSNHILFLYEAQKSNIVVDRNGNEILIKPNTKGHYMRPVESVPDEFSKQLIAKEDRFFYYHLGVNPVSIVRSLASYIFTSRFSGSSTITQQLVKNLLGNENERNIKNKLVEMLYAVSLELNTSKKDILQMYFDSAYFGNQSEGIVEASKFYFDKNTQSLSTIETLQLLATLNYPADGPRTRRNDERVLALASRFELEIDGQTLADTPDPTYQRKSENIFELFSLYNCETSCKLSIDSNLTSTLREVLKRHLEGPAYESVKNGAIVVIRLDKTKNTNEILAIVGSPYPHVSRDGYQINMATRPRPIGSTSKPFIYAKAFESGARPYTIVEDREYKYDIGTGFAFYPKNYDGKYHGPVTFHYALANSLNVPAVRVLQYVGLENFAEFLREKLDFRPQQELEQYQLSIALGGLEMDLLDLAQYFTIFPNEGILKPLAISENQYPELPMMTQPIIGREAFDSAYAQLVTKVLSDRTTGVDQFGLKSNLNLPTQNYAVKTGTTYDYHDSWTIGYTPDFVVGVWLGNSDNTAMEHLSGSVGAGKIWHDAMNILLNSPYNSSRQFNFDEVVEYWDENTIEYGLWGDDYESIKRLLDYESLVLEPHHGDTLQLEKGMKVPFSASEVARWYVNGALIGTESQITWEPQSEGSFNITAESFDGTIERLTISITARGF</sequence>
<dbReference type="Pfam" id="PF00905">
    <property type="entry name" value="Transpeptidase"/>
    <property type="match status" value="1"/>
</dbReference>
<dbReference type="EC" id="2.4.99.28" evidence="7"/>
<dbReference type="GO" id="GO:0006508">
    <property type="term" value="P:proteolysis"/>
    <property type="evidence" value="ECO:0007669"/>
    <property type="project" value="UniProtKB-KW"/>
</dbReference>
<evidence type="ECO:0000256" key="1">
    <source>
        <dbReference type="ARBA" id="ARBA00022645"/>
    </source>
</evidence>
<evidence type="ECO:0000313" key="11">
    <source>
        <dbReference type="EMBL" id="OGZ43747.1"/>
    </source>
</evidence>
<dbReference type="GO" id="GO:0030288">
    <property type="term" value="C:outer membrane-bounded periplasmic space"/>
    <property type="evidence" value="ECO:0007669"/>
    <property type="project" value="TreeGrafter"/>
</dbReference>
<keyword evidence="2" id="KW-0645">Protease</keyword>
<dbReference type="Proteomes" id="UP000176700">
    <property type="component" value="Unassembled WGS sequence"/>
</dbReference>
<evidence type="ECO:0000256" key="2">
    <source>
        <dbReference type="ARBA" id="ARBA00022670"/>
    </source>
</evidence>
<dbReference type="EMBL" id="MHNI01000003">
    <property type="protein sequence ID" value="OGZ43747.1"/>
    <property type="molecule type" value="Genomic_DNA"/>
</dbReference>
<dbReference type="Gene3D" id="1.10.3810.10">
    <property type="entry name" value="Biosynthetic peptidoglycan transglycosylase-like"/>
    <property type="match status" value="1"/>
</dbReference>
<evidence type="ECO:0000256" key="6">
    <source>
        <dbReference type="ARBA" id="ARBA00023268"/>
    </source>
</evidence>
<dbReference type="PANTHER" id="PTHR32282:SF15">
    <property type="entry name" value="PENICILLIN-BINDING PROTEIN 1C"/>
    <property type="match status" value="1"/>
</dbReference>
<protein>
    <recommendedName>
        <fullName evidence="7">peptidoglycan glycosyltransferase</fullName>
        <ecNumber evidence="7">2.4.99.28</ecNumber>
    </recommendedName>
</protein>
<dbReference type="InterPro" id="IPR001264">
    <property type="entry name" value="Glyco_trans_51"/>
</dbReference>
<keyword evidence="4" id="KW-0808">Transferase</keyword>
<reference evidence="11 12" key="1">
    <citation type="journal article" date="2016" name="Nat. Commun.">
        <title>Thousands of microbial genomes shed light on interconnected biogeochemical processes in an aquifer system.</title>
        <authorList>
            <person name="Anantharaman K."/>
            <person name="Brown C.T."/>
            <person name="Hug L.A."/>
            <person name="Sharon I."/>
            <person name="Castelle C.J."/>
            <person name="Probst A.J."/>
            <person name="Thomas B.C."/>
            <person name="Singh A."/>
            <person name="Wilkins M.J."/>
            <person name="Karaoz U."/>
            <person name="Brodie E.L."/>
            <person name="Williams K.H."/>
            <person name="Hubbard S.S."/>
            <person name="Banfield J.F."/>
        </authorList>
    </citation>
    <scope>NUCLEOTIDE SEQUENCE [LARGE SCALE GENOMIC DNA]</scope>
</reference>
<feature type="domain" description="Glycosyl transferase family 51" evidence="10">
    <location>
        <begin position="58"/>
        <end position="201"/>
    </location>
</feature>
<dbReference type="PANTHER" id="PTHR32282">
    <property type="entry name" value="BINDING PROTEIN TRANSPEPTIDASE, PUTATIVE-RELATED"/>
    <property type="match status" value="1"/>
</dbReference>
<dbReference type="InterPro" id="IPR012338">
    <property type="entry name" value="Beta-lactam/transpept-like"/>
</dbReference>
<dbReference type="InterPro" id="IPR023346">
    <property type="entry name" value="Lysozyme-like_dom_sf"/>
</dbReference>
<dbReference type="Pfam" id="PF00912">
    <property type="entry name" value="Transgly"/>
    <property type="match status" value="1"/>
</dbReference>
<dbReference type="InterPro" id="IPR050396">
    <property type="entry name" value="Glycosyltr_51/Transpeptidase"/>
</dbReference>